<evidence type="ECO:0000256" key="1">
    <source>
        <dbReference type="SAM" id="MobiDB-lite"/>
    </source>
</evidence>
<dbReference type="EMBL" id="MT143031">
    <property type="protein sequence ID" value="QJA92016.1"/>
    <property type="molecule type" value="Genomic_DNA"/>
</dbReference>
<organism evidence="2">
    <name type="scientific">viral metagenome</name>
    <dbReference type="NCBI Taxonomy" id="1070528"/>
    <lineage>
        <taxon>unclassified sequences</taxon>
        <taxon>metagenomes</taxon>
        <taxon>organismal metagenomes</taxon>
    </lineage>
</organism>
<name>A0A6M3JZ80_9ZZZZ</name>
<reference evidence="2" key="1">
    <citation type="submission" date="2020-03" db="EMBL/GenBank/DDBJ databases">
        <title>The deep terrestrial virosphere.</title>
        <authorList>
            <person name="Holmfeldt K."/>
            <person name="Nilsson E."/>
            <person name="Simone D."/>
            <person name="Lopez-Fernandez M."/>
            <person name="Wu X."/>
            <person name="de Brujin I."/>
            <person name="Lundin D."/>
            <person name="Andersson A."/>
            <person name="Bertilsson S."/>
            <person name="Dopson M."/>
        </authorList>
    </citation>
    <scope>NUCLEOTIDE SEQUENCE</scope>
    <source>
        <strain evidence="2">MM415A01799</strain>
        <strain evidence="3">MM415B03207</strain>
    </source>
</reference>
<dbReference type="EMBL" id="MT142159">
    <property type="protein sequence ID" value="QJA75373.1"/>
    <property type="molecule type" value="Genomic_DNA"/>
</dbReference>
<dbReference type="AlphaFoldDB" id="A0A6M3JZ80"/>
<protein>
    <submittedName>
        <fullName evidence="2">Putative chaperone</fullName>
    </submittedName>
</protein>
<sequence>MVKNLLEMVREYLERMGADGLCNEDYDDIDEEPELAPMCPECEGTKTRALSGVEGPPSQYPCEHCGGTGLEPKPRPACPKCGTPLVVAGEGSTHWYECPRHGPMDPKEEPAPEEHTETMWKIGRARAGRTLDGEVHDGE</sequence>
<proteinExistence type="predicted"/>
<accession>A0A6M3JZ80</accession>
<evidence type="ECO:0000313" key="2">
    <source>
        <dbReference type="EMBL" id="QJA75373.1"/>
    </source>
</evidence>
<gene>
    <name evidence="2" type="ORF">MM415A01799_0009</name>
    <name evidence="3" type="ORF">MM415B03207_0004</name>
</gene>
<evidence type="ECO:0000313" key="3">
    <source>
        <dbReference type="EMBL" id="QJA92016.1"/>
    </source>
</evidence>
<feature type="region of interest" description="Disordered" evidence="1">
    <location>
        <begin position="97"/>
        <end position="117"/>
    </location>
</feature>